<evidence type="ECO:0000256" key="5">
    <source>
        <dbReference type="SAM" id="MobiDB-lite"/>
    </source>
</evidence>
<dbReference type="CDD" id="cd00833">
    <property type="entry name" value="PKS"/>
    <property type="match status" value="1"/>
</dbReference>
<dbReference type="PROSITE" id="PS00606">
    <property type="entry name" value="KS3_1"/>
    <property type="match status" value="1"/>
</dbReference>
<evidence type="ECO:0000256" key="4">
    <source>
        <dbReference type="ARBA" id="ARBA00023002"/>
    </source>
</evidence>
<keyword evidence="2" id="KW-0597">Phosphoprotein</keyword>
<dbReference type="Proteomes" id="UP001610334">
    <property type="component" value="Unassembled WGS sequence"/>
</dbReference>
<dbReference type="InterPro" id="IPR016039">
    <property type="entry name" value="Thiolase-like"/>
</dbReference>
<evidence type="ECO:0000256" key="2">
    <source>
        <dbReference type="ARBA" id="ARBA00022553"/>
    </source>
</evidence>
<dbReference type="SMART" id="SM00827">
    <property type="entry name" value="PKS_AT"/>
    <property type="match status" value="1"/>
</dbReference>
<dbReference type="PANTHER" id="PTHR43775:SF29">
    <property type="entry name" value="ASPERFURANONE POLYKETIDE SYNTHASE AFOG-RELATED"/>
    <property type="match status" value="1"/>
</dbReference>
<organism evidence="7 8">
    <name type="scientific">Aspergillus granulosus</name>
    <dbReference type="NCBI Taxonomy" id="176169"/>
    <lineage>
        <taxon>Eukaryota</taxon>
        <taxon>Fungi</taxon>
        <taxon>Dikarya</taxon>
        <taxon>Ascomycota</taxon>
        <taxon>Pezizomycotina</taxon>
        <taxon>Eurotiomycetes</taxon>
        <taxon>Eurotiomycetidae</taxon>
        <taxon>Eurotiales</taxon>
        <taxon>Aspergillaceae</taxon>
        <taxon>Aspergillus</taxon>
        <taxon>Aspergillus subgen. Nidulantes</taxon>
    </lineage>
</organism>
<dbReference type="InterPro" id="IPR018201">
    <property type="entry name" value="Ketoacyl_synth_AS"/>
</dbReference>
<dbReference type="PROSITE" id="PS52004">
    <property type="entry name" value="KS3_2"/>
    <property type="match status" value="1"/>
</dbReference>
<dbReference type="SMART" id="SM00825">
    <property type="entry name" value="PKS_KS"/>
    <property type="match status" value="1"/>
</dbReference>
<dbReference type="InterPro" id="IPR014030">
    <property type="entry name" value="Ketoacyl_synth_N"/>
</dbReference>
<gene>
    <name evidence="7" type="ORF">BJX63DRAFT_430094</name>
</gene>
<feature type="domain" description="Ketosynthase family 3 (KS3)" evidence="6">
    <location>
        <begin position="1"/>
        <end position="456"/>
    </location>
</feature>
<dbReference type="PANTHER" id="PTHR43775">
    <property type="entry name" value="FATTY ACID SYNTHASE"/>
    <property type="match status" value="1"/>
</dbReference>
<dbReference type="SUPFAM" id="SSF53901">
    <property type="entry name" value="Thiolase-like"/>
    <property type="match status" value="1"/>
</dbReference>
<keyword evidence="4" id="KW-0560">Oxidoreductase</keyword>
<comment type="caution">
    <text evidence="7">The sequence shown here is derived from an EMBL/GenBank/DDBJ whole genome shotgun (WGS) entry which is preliminary data.</text>
</comment>
<dbReference type="InterPro" id="IPR020841">
    <property type="entry name" value="PKS_Beta-ketoAc_synthase_dom"/>
</dbReference>
<evidence type="ECO:0000256" key="1">
    <source>
        <dbReference type="ARBA" id="ARBA00022450"/>
    </source>
</evidence>
<dbReference type="Gene3D" id="3.40.47.10">
    <property type="match status" value="3"/>
</dbReference>
<name>A0ABR4HMK0_9EURO</name>
<keyword evidence="3" id="KW-0808">Transferase</keyword>
<dbReference type="Pfam" id="PF02801">
    <property type="entry name" value="Ketoacyl-synt_C"/>
    <property type="match status" value="1"/>
</dbReference>
<sequence>MPQRQRNSGICLCSGNAPPLNISVDGGHFITEDLGNFDPAFFSLTATEAEGMDPQQRMALEVSYQALKNAGLSLDSVSETKTCVFSGCSANDSGTMHSKDPQAEGKYVAYSQAMCMIANRISWAFNLRGPSSNIDTACSSSLVALDTACHGALRRRWYGIALGINLIIAREWSSSLDNLGFFSPGNRCFSFGDQANGYSRGEGLSAVDGHTPGITQPSRTAQQKLIQDTYPHAGISPASTRYFEARVRLLGIRRRGSVKSNIGHLGGGSGIAGVIKVILALEKGVIPPVSDCYKRLNSRIDAEYLNIQLHVRSCPRLSPGRQGSAEHRGIEGSHCTAIDSAVILSTLQGTSDETVVSNGHLNGHSNGVTAYGDIDGHQNGSSEVATANGHSNGASNGTSNDTANHANCTLPNGRTHHPWRTFALAQHATPGKDVVESWSTPVRFIAGPTVGLVFTGQGAQWQTMGRELLARYPVYQQSISEASAYLRTLGVEWDLLEVLQADKGIYPIDEPEFTQPLYTAIQIILLDLLESFNLSPNVIVGHSSGEIGAAYCYGGSVGNYVTNELLAKLCRPTPKTYTVGPATEAQ</sequence>
<reference evidence="7 8" key="1">
    <citation type="submission" date="2024-07" db="EMBL/GenBank/DDBJ databases">
        <title>Section-level genome sequencing and comparative genomics of Aspergillus sections Usti and Cavernicolus.</title>
        <authorList>
            <consortium name="Lawrence Berkeley National Laboratory"/>
            <person name="Nybo J.L."/>
            <person name="Vesth T.C."/>
            <person name="Theobald S."/>
            <person name="Frisvad J.C."/>
            <person name="Larsen T.O."/>
            <person name="Kjaerboelling I."/>
            <person name="Rothschild-Mancinelli K."/>
            <person name="Lyhne E.K."/>
            <person name="Kogle M.E."/>
            <person name="Barry K."/>
            <person name="Clum A."/>
            <person name="Na H."/>
            <person name="Ledsgaard L."/>
            <person name="Lin J."/>
            <person name="Lipzen A."/>
            <person name="Kuo A."/>
            <person name="Riley R."/>
            <person name="Mondo S."/>
            <person name="Labutti K."/>
            <person name="Haridas S."/>
            <person name="Pangalinan J."/>
            <person name="Salamov A.A."/>
            <person name="Simmons B.A."/>
            <person name="Magnuson J.K."/>
            <person name="Chen J."/>
            <person name="Drula E."/>
            <person name="Henrissat B."/>
            <person name="Wiebenga A."/>
            <person name="Lubbers R.J."/>
            <person name="Gomes A.C."/>
            <person name="Makela M.R."/>
            <person name="Stajich J."/>
            <person name="Grigoriev I.V."/>
            <person name="Mortensen U.H."/>
            <person name="De Vries R.P."/>
            <person name="Baker S.E."/>
            <person name="Andersen M.R."/>
        </authorList>
    </citation>
    <scope>NUCLEOTIDE SEQUENCE [LARGE SCALE GENOMIC DNA]</scope>
    <source>
        <strain evidence="7 8">CBS 588.65</strain>
    </source>
</reference>
<dbReference type="Pfam" id="PF00109">
    <property type="entry name" value="ketoacyl-synt"/>
    <property type="match status" value="1"/>
</dbReference>
<dbReference type="InterPro" id="IPR016035">
    <property type="entry name" value="Acyl_Trfase/lysoPLipase"/>
</dbReference>
<dbReference type="EMBL" id="JBFXLT010000021">
    <property type="protein sequence ID" value="KAL2816713.1"/>
    <property type="molecule type" value="Genomic_DNA"/>
</dbReference>
<dbReference type="Gene3D" id="3.40.366.10">
    <property type="entry name" value="Malonyl-Coenzyme A Acyl Carrier Protein, domain 2"/>
    <property type="match status" value="1"/>
</dbReference>
<feature type="compositionally biased region" description="Polar residues" evidence="5">
    <location>
        <begin position="378"/>
        <end position="406"/>
    </location>
</feature>
<evidence type="ECO:0000313" key="8">
    <source>
        <dbReference type="Proteomes" id="UP001610334"/>
    </source>
</evidence>
<dbReference type="SUPFAM" id="SSF52151">
    <property type="entry name" value="FabD/lysophospholipase-like"/>
    <property type="match status" value="1"/>
</dbReference>
<evidence type="ECO:0000256" key="3">
    <source>
        <dbReference type="ARBA" id="ARBA00022679"/>
    </source>
</evidence>
<feature type="region of interest" description="Disordered" evidence="5">
    <location>
        <begin position="373"/>
        <end position="406"/>
    </location>
</feature>
<accession>A0ABR4HMK0</accession>
<dbReference type="Pfam" id="PF00698">
    <property type="entry name" value="Acyl_transf_1"/>
    <property type="match status" value="1"/>
</dbReference>
<keyword evidence="8" id="KW-1185">Reference proteome</keyword>
<dbReference type="InterPro" id="IPR014031">
    <property type="entry name" value="Ketoacyl_synth_C"/>
</dbReference>
<proteinExistence type="predicted"/>
<dbReference type="InterPro" id="IPR014043">
    <property type="entry name" value="Acyl_transferase_dom"/>
</dbReference>
<dbReference type="Gene3D" id="3.30.70.3290">
    <property type="match status" value="1"/>
</dbReference>
<dbReference type="InterPro" id="IPR050091">
    <property type="entry name" value="PKS_NRPS_Biosynth_Enz"/>
</dbReference>
<dbReference type="InterPro" id="IPR001227">
    <property type="entry name" value="Ac_transferase_dom_sf"/>
</dbReference>
<evidence type="ECO:0000259" key="6">
    <source>
        <dbReference type="PROSITE" id="PS52004"/>
    </source>
</evidence>
<keyword evidence="1" id="KW-0596">Phosphopantetheine</keyword>
<protein>
    <submittedName>
        <fullName evidence="7">Beta-ketoacyl synthase</fullName>
    </submittedName>
</protein>
<evidence type="ECO:0000313" key="7">
    <source>
        <dbReference type="EMBL" id="KAL2816713.1"/>
    </source>
</evidence>